<keyword evidence="1" id="KW-0378">Hydrolase</keyword>
<dbReference type="GO" id="GO:0016787">
    <property type="term" value="F:hydrolase activity"/>
    <property type="evidence" value="ECO:0007669"/>
    <property type="project" value="UniProtKB-KW"/>
</dbReference>
<dbReference type="InterPro" id="IPR023365">
    <property type="entry name" value="Sortase_dom-sf"/>
</dbReference>
<evidence type="ECO:0000256" key="1">
    <source>
        <dbReference type="ARBA" id="ARBA00022801"/>
    </source>
</evidence>
<reference evidence="4" key="1">
    <citation type="submission" date="2016-10" db="EMBL/GenBank/DDBJ databases">
        <authorList>
            <person name="Varghese N."/>
            <person name="Submissions S."/>
        </authorList>
    </citation>
    <scope>NUCLEOTIDE SEQUENCE [LARGE SCALE GENOMIC DNA]</scope>
    <source>
        <strain evidence="4">DSM 22127</strain>
    </source>
</reference>
<dbReference type="NCBIfam" id="NF033748">
    <property type="entry name" value="class_F_sortase"/>
    <property type="match status" value="1"/>
</dbReference>
<gene>
    <name evidence="3" type="ORF">SAMN04488570_0239</name>
</gene>
<name>A0A1H1LJQ0_9ACTN</name>
<protein>
    <submittedName>
        <fullName evidence="3">Sortase family protein</fullName>
    </submittedName>
</protein>
<organism evidence="3 4">
    <name type="scientific">Nocardioides scoriae</name>
    <dbReference type="NCBI Taxonomy" id="642780"/>
    <lineage>
        <taxon>Bacteria</taxon>
        <taxon>Bacillati</taxon>
        <taxon>Actinomycetota</taxon>
        <taxon>Actinomycetes</taxon>
        <taxon>Propionibacteriales</taxon>
        <taxon>Nocardioidaceae</taxon>
        <taxon>Nocardioides</taxon>
    </lineage>
</organism>
<accession>A0A1H1LJQ0</accession>
<dbReference type="CDD" id="cd05829">
    <property type="entry name" value="Sortase_F"/>
    <property type="match status" value="1"/>
</dbReference>
<evidence type="ECO:0000313" key="4">
    <source>
        <dbReference type="Proteomes" id="UP000198859"/>
    </source>
</evidence>
<keyword evidence="4" id="KW-1185">Reference proteome</keyword>
<dbReference type="InterPro" id="IPR005754">
    <property type="entry name" value="Sortase"/>
</dbReference>
<dbReference type="RefSeq" id="WP_197681060.1">
    <property type="nucleotide sequence ID" value="NZ_LT629757.1"/>
</dbReference>
<dbReference type="SUPFAM" id="SSF63817">
    <property type="entry name" value="Sortase"/>
    <property type="match status" value="1"/>
</dbReference>
<dbReference type="Gene3D" id="2.40.260.10">
    <property type="entry name" value="Sortase"/>
    <property type="match status" value="1"/>
</dbReference>
<sequence>MTRLRPGLVALLGLVVVAAVALVLLVTHRPATTAPVPDSPVAARAEPPASTSASEDLLVTPERSGDAAPVRVRIPSLDVSSTLEELRTDRRGQLEAPRAWQQAGWFADGTAPGAPGPAVIAGHVDSPDGPAVFARLSDLRPGDTIEVDQADGATVRFQVDRTQVVPKDGFPTRDVYGPTPDAQLRLITCDGPYVESAGGYQDNFVVYASEVTA</sequence>
<feature type="region of interest" description="Disordered" evidence="2">
    <location>
        <begin position="33"/>
        <end position="65"/>
    </location>
</feature>
<dbReference type="Pfam" id="PF04203">
    <property type="entry name" value="Sortase"/>
    <property type="match status" value="1"/>
</dbReference>
<dbReference type="Proteomes" id="UP000198859">
    <property type="component" value="Chromosome I"/>
</dbReference>
<dbReference type="STRING" id="642780.SAMN04488570_0239"/>
<dbReference type="EMBL" id="LT629757">
    <property type="protein sequence ID" value="SDR74552.1"/>
    <property type="molecule type" value="Genomic_DNA"/>
</dbReference>
<dbReference type="InterPro" id="IPR042001">
    <property type="entry name" value="Sortase_F"/>
</dbReference>
<evidence type="ECO:0000256" key="2">
    <source>
        <dbReference type="SAM" id="MobiDB-lite"/>
    </source>
</evidence>
<evidence type="ECO:0000313" key="3">
    <source>
        <dbReference type="EMBL" id="SDR74552.1"/>
    </source>
</evidence>
<proteinExistence type="predicted"/>
<dbReference type="AlphaFoldDB" id="A0A1H1LJQ0"/>